<accession>A0ABV1G4F7</accession>
<dbReference type="RefSeq" id="WP_349134858.1">
    <property type="nucleotide sequence ID" value="NZ_JBBMFF010000127.1"/>
</dbReference>
<evidence type="ECO:0000259" key="3">
    <source>
        <dbReference type="PROSITE" id="PS51272"/>
    </source>
</evidence>
<dbReference type="Pfam" id="PF17963">
    <property type="entry name" value="Big_9"/>
    <property type="match status" value="1"/>
</dbReference>
<dbReference type="EMBL" id="JBBMFF010000127">
    <property type="protein sequence ID" value="MEQ2510153.1"/>
    <property type="molecule type" value="Genomic_DNA"/>
</dbReference>
<evidence type="ECO:0000313" key="4">
    <source>
        <dbReference type="EMBL" id="MEQ2510153.1"/>
    </source>
</evidence>
<keyword evidence="5" id="KW-1185">Reference proteome</keyword>
<protein>
    <submittedName>
        <fullName evidence="4">Ig-like domain-containing protein</fullName>
    </submittedName>
</protein>
<dbReference type="Pfam" id="PF00395">
    <property type="entry name" value="SLH"/>
    <property type="match status" value="1"/>
</dbReference>
<feature type="chain" id="PRO_5046907577" evidence="2">
    <location>
        <begin position="21"/>
        <end position="391"/>
    </location>
</feature>
<sequence length="391" mass="41802">MKRTLLLLLALLCMLPAAHAAGPETLYPIAYCFRETDFRADTLSDLNGIFVTSVPEADVATVCLGERVIRAGDVLPVSVLGELELLPVSTGGQEAALCYCPIRGTALGEPAQVTIRIRSAKDAAPKADDAELETYKNIPNDGRLTGSDPEDTNLTFQLAEEPKRGKVELQENGSFVYTPAKNKVGEDSFTFTVTDAAGNVSHPATVRITVKKPSECRAFADLTGSLDQFEAMWTAAAGLTGGRSIGGTLCYLPQETVSRAEFLVMAMELLDVPVDDTLRVSGFADADDAPAWLQPYLASAMRRGIVNGMVSERGLVFRPNEPVTAGQAAVMLQNMLELPVSAAVSQTDAPYWAASSMQALQEAGIPLAAADTSVSRIEAARMLYRVSRLPK</sequence>
<keyword evidence="1" id="KW-0677">Repeat</keyword>
<dbReference type="PROSITE" id="PS51272">
    <property type="entry name" value="SLH"/>
    <property type="match status" value="1"/>
</dbReference>
<evidence type="ECO:0000313" key="5">
    <source>
        <dbReference type="Proteomes" id="UP001491552"/>
    </source>
</evidence>
<evidence type="ECO:0000256" key="1">
    <source>
        <dbReference type="ARBA" id="ARBA00022737"/>
    </source>
</evidence>
<feature type="signal peptide" evidence="2">
    <location>
        <begin position="1"/>
        <end position="20"/>
    </location>
</feature>
<feature type="domain" description="SLH" evidence="3">
    <location>
        <begin position="280"/>
        <end position="346"/>
    </location>
</feature>
<reference evidence="4 5" key="1">
    <citation type="submission" date="2024-03" db="EMBL/GenBank/DDBJ databases">
        <title>Human intestinal bacterial collection.</title>
        <authorList>
            <person name="Pauvert C."/>
            <person name="Hitch T.C.A."/>
            <person name="Clavel T."/>
        </authorList>
    </citation>
    <scope>NUCLEOTIDE SEQUENCE [LARGE SCALE GENOMIC DNA]</scope>
    <source>
        <strain evidence="4 5">CLA-AA-H192</strain>
    </source>
</reference>
<evidence type="ECO:0000256" key="2">
    <source>
        <dbReference type="SAM" id="SignalP"/>
    </source>
</evidence>
<comment type="caution">
    <text evidence="4">The sequence shown here is derived from an EMBL/GenBank/DDBJ whole genome shotgun (WGS) entry which is preliminary data.</text>
</comment>
<dbReference type="InterPro" id="IPR001119">
    <property type="entry name" value="SLH_dom"/>
</dbReference>
<dbReference type="Proteomes" id="UP001491552">
    <property type="component" value="Unassembled WGS sequence"/>
</dbReference>
<dbReference type="Gene3D" id="2.60.40.3440">
    <property type="match status" value="1"/>
</dbReference>
<gene>
    <name evidence="4" type="ORF">WMO66_02635</name>
</gene>
<keyword evidence="2" id="KW-0732">Signal</keyword>
<proteinExistence type="predicted"/>
<name>A0ABV1G4F7_9FIRM</name>
<organism evidence="4 5">
    <name type="scientific">Faecousia intestinalis</name>
    <dbReference type="NCBI Taxonomy" id="3133167"/>
    <lineage>
        <taxon>Bacteria</taxon>
        <taxon>Bacillati</taxon>
        <taxon>Bacillota</taxon>
        <taxon>Clostridia</taxon>
        <taxon>Eubacteriales</taxon>
        <taxon>Oscillospiraceae</taxon>
        <taxon>Faecousia</taxon>
    </lineage>
</organism>